<evidence type="ECO:0000313" key="2">
    <source>
        <dbReference type="EMBL" id="CDR43062.1"/>
    </source>
</evidence>
<organism evidence="2">
    <name type="scientific">Rhodotorula toruloides</name>
    <name type="common">Yeast</name>
    <name type="synonym">Rhodosporidium toruloides</name>
    <dbReference type="NCBI Taxonomy" id="5286"/>
    <lineage>
        <taxon>Eukaryota</taxon>
        <taxon>Fungi</taxon>
        <taxon>Dikarya</taxon>
        <taxon>Basidiomycota</taxon>
        <taxon>Pucciniomycotina</taxon>
        <taxon>Microbotryomycetes</taxon>
        <taxon>Sporidiobolales</taxon>
        <taxon>Sporidiobolaceae</taxon>
        <taxon>Rhodotorula</taxon>
    </lineage>
</organism>
<sequence>MLVYVTGPENRITIEDTGFFLDFSPVEGEPGRIEVDVRPPGTPPPTFDVGVRVDARGCLGAVRMKGCTFLAIVVPPVDSIGCEDEDVEQVREVLFYCLEGGHLPLARTPAHPCYHLRKILTDGSFYYSKTFDLTSRLATRIKAQNQLAEACTPIARADAPEPAPTPSYHEGTREFVWNTHILRPLRALRDSLDPQVQSAFDSRSFILPVIQGFYGASEVTLGAEKVMLAVISRRGWARAGTRFLKRGIDDAGNVANFAETETILQTRDKTLSFVQVRGSVPLIWTEVPHWHGPVEVHLTEPVDAVSLPPLLSHFRWLVKEYSEVHIYNLLSDLPTGSLAAEALLGQAYSAILSLAQAKDPNLADKVIYEAHSIHKDEMVSGGLARVPDIIAQDLEPHVTEFGATIARVDALTGKYSLLAPQKGTFRVNCRDCLDRSNLGEFSISTAMLAQQCQKLGLPSFRGSALETLHRKLFADSGDALAMIYAGSGTISGSFVRTGKTTARQMAENAANSEKREIQALLHDKDKNRATEILTGQYKKSEPPPVFVIKAPSRPSRGTKSAPRLRLF</sequence>
<feature type="domain" description="SAC" evidence="1">
    <location>
        <begin position="116"/>
        <end position="486"/>
    </location>
</feature>
<dbReference type="GO" id="GO:0005783">
    <property type="term" value="C:endoplasmic reticulum"/>
    <property type="evidence" value="ECO:0007669"/>
    <property type="project" value="TreeGrafter"/>
</dbReference>
<dbReference type="GO" id="GO:0043812">
    <property type="term" value="F:phosphatidylinositol-4-phosphate phosphatase activity"/>
    <property type="evidence" value="ECO:0007669"/>
    <property type="project" value="TreeGrafter"/>
</dbReference>
<evidence type="ECO:0000259" key="1">
    <source>
        <dbReference type="PROSITE" id="PS50275"/>
    </source>
</evidence>
<reference evidence="2" key="1">
    <citation type="journal article" date="2014" name="Genome Announc.">
        <title>Draft genome sequence of Rhodosporidium toruloides CECT1137, an oleaginous yeast of biotechnological interest.</title>
        <authorList>
            <person name="Morin N."/>
            <person name="Calcas X."/>
            <person name="Devillers H."/>
            <person name="Durrens P."/>
            <person name="Sherman D.J."/>
            <person name="Nicaud J.-M."/>
            <person name="Neuveglise C."/>
        </authorList>
    </citation>
    <scope>NUCLEOTIDE SEQUENCE</scope>
    <source>
        <strain evidence="2">CECT1137</strain>
    </source>
</reference>
<dbReference type="PANTHER" id="PTHR45662">
    <property type="entry name" value="PHOSPHATIDYLINOSITIDE PHOSPHATASE SAC1"/>
    <property type="match status" value="1"/>
</dbReference>
<dbReference type="PROSITE" id="PS50275">
    <property type="entry name" value="SAC"/>
    <property type="match status" value="1"/>
</dbReference>
<proteinExistence type="predicted"/>
<dbReference type="PANTHER" id="PTHR45662:SF2">
    <property type="entry name" value="PHOSPHATIDYLINOSITOL-3-PHOSPHATASE SAC1"/>
    <property type="match status" value="1"/>
</dbReference>
<dbReference type="GO" id="GO:0046856">
    <property type="term" value="P:phosphatidylinositol dephosphorylation"/>
    <property type="evidence" value="ECO:0007669"/>
    <property type="project" value="TreeGrafter"/>
</dbReference>
<accession>A0A061B600</accession>
<name>A0A061B600_RHOTO</name>
<dbReference type="AlphaFoldDB" id="A0A061B600"/>
<dbReference type="EMBL" id="LK052942">
    <property type="protein sequence ID" value="CDR43062.1"/>
    <property type="molecule type" value="Genomic_DNA"/>
</dbReference>
<dbReference type="OrthoDB" id="405996at2759"/>
<dbReference type="InterPro" id="IPR002013">
    <property type="entry name" value="SAC_dom"/>
</dbReference>
<dbReference type="Pfam" id="PF02383">
    <property type="entry name" value="Syja_N"/>
    <property type="match status" value="1"/>
</dbReference>
<gene>
    <name evidence="2" type="ORF">RHTO0S_07e07602g</name>
</gene>
<protein>
    <submittedName>
        <fullName evidence="2">RHTO0S07e07602g1_1</fullName>
    </submittedName>
</protein>